<dbReference type="NCBIfam" id="TIGR04514">
    <property type="entry name" value="GWxTD_dom"/>
    <property type="match status" value="1"/>
</dbReference>
<feature type="chain" id="PRO_5015618006" description="GWxTD domain-containing protein" evidence="1">
    <location>
        <begin position="21"/>
        <end position="500"/>
    </location>
</feature>
<name>A0A2S7T1Z1_9BACT</name>
<dbReference type="EMBL" id="PPSL01000001">
    <property type="protein sequence ID" value="PQJ12815.1"/>
    <property type="molecule type" value="Genomic_DNA"/>
</dbReference>
<gene>
    <name evidence="3" type="ORF">CJD36_003460</name>
</gene>
<feature type="signal peptide" evidence="1">
    <location>
        <begin position="1"/>
        <end position="20"/>
    </location>
</feature>
<feature type="domain" description="GWxTD" evidence="2">
    <location>
        <begin position="316"/>
        <end position="433"/>
    </location>
</feature>
<sequence>MLRRLSFTLLLVVSFIQVHALEAAFSHAVFYLADPIYEGKINPYLEAYWQINPAKLRYNTNADKKTIARIKTEVTITNDTGHVVKNDLYVYETKPVDNAGQLQYLNILELKRYFIAPGKLKLNVKLTDLNDTTNVTVYNDSFTVLPQGSGPFYGGIELLDTSYVSDIRTPFRKHGKQNIPLCESFFDTYRDKLNYYTELYQVEKVNSSDMPLFQSVFISKKQGEGVFGSLIKIDTIVNKESTYFSGSLDISSLPSGNYYLNISLGDKLHQTITSKTLFFQRMNTKPITKEMIAKRSAAIDTSLEVVNVLDMTKTFLKKYDLPQITAILKMLLPVSDVTSARAIEGFLKKPEELYMRYFIYNYFLTKDAEKPEKAWKEYSAKVKEANRLYTAHGKPGYETERGFMFLRYGAPSEVVTSVNESGALPYEIWQYNTLTETGGKELANAVILFYKTSQSDFDFRVLHTNIGGEPHNNGWRAFLYTNQDGGNNMNSRAEQYIGTK</sequence>
<dbReference type="AlphaFoldDB" id="A0A2S7T1Z1"/>
<evidence type="ECO:0000256" key="1">
    <source>
        <dbReference type="SAM" id="SignalP"/>
    </source>
</evidence>
<organism evidence="3 4">
    <name type="scientific">Flavipsychrobacter stenotrophus</name>
    <dbReference type="NCBI Taxonomy" id="2077091"/>
    <lineage>
        <taxon>Bacteria</taxon>
        <taxon>Pseudomonadati</taxon>
        <taxon>Bacteroidota</taxon>
        <taxon>Chitinophagia</taxon>
        <taxon>Chitinophagales</taxon>
        <taxon>Chitinophagaceae</taxon>
        <taxon>Flavipsychrobacter</taxon>
    </lineage>
</organism>
<comment type="caution">
    <text evidence="3">The sequence shown here is derived from an EMBL/GenBank/DDBJ whole genome shotgun (WGS) entry which is preliminary data.</text>
</comment>
<dbReference type="Proteomes" id="UP000239872">
    <property type="component" value="Unassembled WGS sequence"/>
</dbReference>
<keyword evidence="1" id="KW-0732">Signal</keyword>
<proteinExistence type="predicted"/>
<dbReference type="Pfam" id="PF20094">
    <property type="entry name" value="GWxTD_dom"/>
    <property type="match status" value="1"/>
</dbReference>
<accession>A0A2S7T1Z1</accession>
<evidence type="ECO:0000313" key="4">
    <source>
        <dbReference type="Proteomes" id="UP000239872"/>
    </source>
</evidence>
<reference evidence="3 4" key="1">
    <citation type="submission" date="2018-01" db="EMBL/GenBank/DDBJ databases">
        <title>A novel member of the phylum Bacteroidetes isolated from glacier ice.</title>
        <authorList>
            <person name="Liu Q."/>
            <person name="Xin Y.-H."/>
        </authorList>
    </citation>
    <scope>NUCLEOTIDE SEQUENCE [LARGE SCALE GENOMIC DNA]</scope>
    <source>
        <strain evidence="3 4">RB1R16</strain>
    </source>
</reference>
<dbReference type="InterPro" id="IPR030959">
    <property type="entry name" value="GWxTD_dom"/>
</dbReference>
<evidence type="ECO:0000313" key="3">
    <source>
        <dbReference type="EMBL" id="PQJ12815.1"/>
    </source>
</evidence>
<dbReference type="OrthoDB" id="1522692at2"/>
<protein>
    <recommendedName>
        <fullName evidence="2">GWxTD domain-containing protein</fullName>
    </recommendedName>
</protein>
<keyword evidence="4" id="KW-1185">Reference proteome</keyword>
<evidence type="ECO:0000259" key="2">
    <source>
        <dbReference type="Pfam" id="PF20094"/>
    </source>
</evidence>
<dbReference type="RefSeq" id="WP_105037699.1">
    <property type="nucleotide sequence ID" value="NZ_PPSL01000001.1"/>
</dbReference>